<dbReference type="Proteomes" id="UP000616839">
    <property type="component" value="Unassembled WGS sequence"/>
</dbReference>
<evidence type="ECO:0000313" key="3">
    <source>
        <dbReference type="Proteomes" id="UP000616839"/>
    </source>
</evidence>
<protein>
    <submittedName>
        <fullName evidence="2">DUF2695 domain-containing protein</fullName>
    </submittedName>
</protein>
<keyword evidence="3" id="KW-1185">Reference proteome</keyword>
<proteinExistence type="predicted"/>
<name>A0A927K7H5_9ACTN</name>
<feature type="compositionally biased region" description="Low complexity" evidence="1">
    <location>
        <begin position="89"/>
        <end position="101"/>
    </location>
</feature>
<feature type="region of interest" description="Disordered" evidence="1">
    <location>
        <begin position="89"/>
        <end position="114"/>
    </location>
</feature>
<gene>
    <name evidence="2" type="ORF">IE331_13220</name>
</gene>
<dbReference type="InterPro" id="IPR024248">
    <property type="entry name" value="DUF2695"/>
</dbReference>
<accession>A0A927K7H5</accession>
<reference evidence="2" key="1">
    <citation type="submission" date="2020-09" db="EMBL/GenBank/DDBJ databases">
        <title>Nocardioides sp. strain MJB4 16S ribosomal RNA gene Genome sequencing and assembly.</title>
        <authorList>
            <person name="Kim I."/>
        </authorList>
    </citation>
    <scope>NUCLEOTIDE SEQUENCE</scope>
    <source>
        <strain evidence="2">MJB4</strain>
    </source>
</reference>
<dbReference type="EMBL" id="JACYXZ010000003">
    <property type="protein sequence ID" value="MBD8870590.1"/>
    <property type="molecule type" value="Genomic_DNA"/>
</dbReference>
<dbReference type="Pfam" id="PF10905">
    <property type="entry name" value="DUF2695"/>
    <property type="match status" value="1"/>
</dbReference>
<evidence type="ECO:0000256" key="1">
    <source>
        <dbReference type="SAM" id="MobiDB-lite"/>
    </source>
</evidence>
<sequence>MDGIADEAERIVRVSEDVLTRPADGECLACFVARMLEEFGCDTTLRFARRYRDVMVPRATALERRLGRMGGFCDCEIFLNGLVRVRPSGDPSDLPGLDPSPVSAESGRPGCAGVRRGSARACARWARRDQPIY</sequence>
<dbReference type="AlphaFoldDB" id="A0A927K7H5"/>
<organism evidence="2 3">
    <name type="scientific">Nocardioides donggukensis</name>
    <dbReference type="NCBI Taxonomy" id="2774019"/>
    <lineage>
        <taxon>Bacteria</taxon>
        <taxon>Bacillati</taxon>
        <taxon>Actinomycetota</taxon>
        <taxon>Actinomycetes</taxon>
        <taxon>Propionibacteriales</taxon>
        <taxon>Nocardioidaceae</taxon>
        <taxon>Nocardioides</taxon>
    </lineage>
</organism>
<comment type="caution">
    <text evidence="2">The sequence shown here is derived from an EMBL/GenBank/DDBJ whole genome shotgun (WGS) entry which is preliminary data.</text>
</comment>
<dbReference type="RefSeq" id="WP_192143873.1">
    <property type="nucleotide sequence ID" value="NZ_JACYXZ010000003.1"/>
</dbReference>
<evidence type="ECO:0000313" key="2">
    <source>
        <dbReference type="EMBL" id="MBD8870590.1"/>
    </source>
</evidence>